<dbReference type="GO" id="GO:0005840">
    <property type="term" value="C:ribosome"/>
    <property type="evidence" value="ECO:0007669"/>
    <property type="project" value="UniProtKB-KW"/>
</dbReference>
<evidence type="ECO:0000313" key="13">
    <source>
        <dbReference type="EMBL" id="USS40684.1"/>
    </source>
</evidence>
<dbReference type="EMBL" id="CP099582">
    <property type="protein sequence ID" value="USS40684.1"/>
    <property type="molecule type" value="Genomic_DNA"/>
</dbReference>
<dbReference type="GO" id="GO:0006412">
    <property type="term" value="P:translation"/>
    <property type="evidence" value="ECO:0007669"/>
    <property type="project" value="UniProtKB-UniRule"/>
</dbReference>
<dbReference type="RefSeq" id="WP_253304637.1">
    <property type="nucleotide sequence ID" value="NZ_CP099582.1"/>
</dbReference>
<feature type="binding site" evidence="11">
    <location>
        <position position="23"/>
    </location>
    <ligand>
        <name>Zn(2+)</name>
        <dbReference type="ChEBI" id="CHEBI:29105"/>
    </ligand>
</feature>
<reference evidence="13" key="1">
    <citation type="journal article" date="1998" name="Int. J. Syst. Bacteriol. 48 Pt">
        <title>Thermococcus guaymasensis sp. nov. and Thermococcus aggregans sp. nov., two novel thermophilic archaea isolated from the Guaymas Basin hydrothermal vent site.</title>
        <authorList>
            <person name="Canganella F."/>
            <person name="Jones W.J."/>
            <person name="Gambacorta A."/>
            <person name="Antranikian G."/>
        </authorList>
    </citation>
    <scope>NUCLEOTIDE SEQUENCE</scope>
    <source>
        <strain evidence="13">TY</strain>
    </source>
</reference>
<keyword evidence="6 11" id="KW-0862">Zinc</keyword>
<protein>
    <recommendedName>
        <fullName evidence="10 11">Large ribosomal subunit protein eL37</fullName>
    </recommendedName>
</protein>
<evidence type="ECO:0000256" key="7">
    <source>
        <dbReference type="ARBA" id="ARBA00022884"/>
    </source>
</evidence>
<dbReference type="NCBIfam" id="NF003214">
    <property type="entry name" value="PRK04179.1"/>
    <property type="match status" value="1"/>
</dbReference>
<evidence type="ECO:0000256" key="6">
    <source>
        <dbReference type="ARBA" id="ARBA00022833"/>
    </source>
</evidence>
<dbReference type="InterPro" id="IPR018267">
    <property type="entry name" value="Ribosomal_eL37_CS"/>
</dbReference>
<keyword evidence="7 11" id="KW-0694">RNA-binding</keyword>
<dbReference type="AlphaFoldDB" id="A0A9E7MXM6"/>
<accession>A0A9E7MXM6</accession>
<dbReference type="InterPro" id="IPR011332">
    <property type="entry name" value="Ribosomal_zn-bd"/>
</dbReference>
<comment type="similarity">
    <text evidence="2 11 12">Belongs to the eukaryotic ribosomal protein eL37 family.</text>
</comment>
<keyword evidence="5 11" id="KW-0863">Zinc-finger</keyword>
<evidence type="ECO:0000256" key="10">
    <source>
        <dbReference type="ARBA" id="ARBA00035225"/>
    </source>
</evidence>
<evidence type="ECO:0000256" key="11">
    <source>
        <dbReference type="HAMAP-Rule" id="MF_00547"/>
    </source>
</evidence>
<dbReference type="GO" id="GO:0019843">
    <property type="term" value="F:rRNA binding"/>
    <property type="evidence" value="ECO:0007669"/>
    <property type="project" value="UniProtKB-KW"/>
</dbReference>
<comment type="function">
    <text evidence="12">Component of the large ribosomal subunit. The ribosome is a large ribonucleoprotein complex responsible for the synthesis of proteins in the cell.</text>
</comment>
<name>A0A9E7MXM6_THEAG</name>
<dbReference type="Pfam" id="PF01907">
    <property type="entry name" value="Ribosomal_L37e"/>
    <property type="match status" value="1"/>
</dbReference>
<dbReference type="GO" id="GO:0008270">
    <property type="term" value="F:zinc ion binding"/>
    <property type="evidence" value="ECO:0007669"/>
    <property type="project" value="UniProtKB-UniRule"/>
</dbReference>
<feature type="zinc finger region" description="C4-type" evidence="11">
    <location>
        <begin position="20"/>
        <end position="38"/>
    </location>
</feature>
<evidence type="ECO:0000256" key="12">
    <source>
        <dbReference type="RuleBase" id="RU000576"/>
    </source>
</evidence>
<evidence type="ECO:0000313" key="14">
    <source>
        <dbReference type="Proteomes" id="UP001055732"/>
    </source>
</evidence>
<evidence type="ECO:0000256" key="3">
    <source>
        <dbReference type="ARBA" id="ARBA00022723"/>
    </source>
</evidence>
<evidence type="ECO:0000256" key="2">
    <source>
        <dbReference type="ARBA" id="ARBA00009805"/>
    </source>
</evidence>
<proteinExistence type="inferred from homology"/>
<evidence type="ECO:0000256" key="5">
    <source>
        <dbReference type="ARBA" id="ARBA00022771"/>
    </source>
</evidence>
<evidence type="ECO:0000256" key="1">
    <source>
        <dbReference type="ARBA" id="ARBA00003058"/>
    </source>
</evidence>
<feature type="binding site" evidence="11">
    <location>
        <position position="38"/>
    </location>
    <ligand>
        <name>Zn(2+)</name>
        <dbReference type="ChEBI" id="CHEBI:29105"/>
    </ligand>
</feature>
<dbReference type="KEGG" id="tagg:NF865_00120"/>
<sequence length="62" mass="7111">MGSGTAPHGKRNRTPTHIKCRRCGRKAFNVRKGYCAACGFGRSRRLRKYSWSNKWKKAKNAL</sequence>
<evidence type="ECO:0000256" key="8">
    <source>
        <dbReference type="ARBA" id="ARBA00022980"/>
    </source>
</evidence>
<dbReference type="Proteomes" id="UP001055732">
    <property type="component" value="Chromosome"/>
</dbReference>
<reference evidence="13" key="2">
    <citation type="submission" date="2022-06" db="EMBL/GenBank/DDBJ databases">
        <authorList>
            <person name="Park Y.-J."/>
        </authorList>
    </citation>
    <scope>NUCLEOTIDE SEQUENCE</scope>
    <source>
        <strain evidence="13">TY</strain>
    </source>
</reference>
<keyword evidence="4 11" id="KW-0699">rRNA-binding</keyword>
<gene>
    <name evidence="11" type="primary">rpl37e</name>
    <name evidence="13" type="ORF">NF865_00120</name>
</gene>
<evidence type="ECO:0000256" key="9">
    <source>
        <dbReference type="ARBA" id="ARBA00023274"/>
    </source>
</evidence>
<feature type="binding site" evidence="11">
    <location>
        <position position="20"/>
    </location>
    <ligand>
        <name>Zn(2+)</name>
        <dbReference type="ChEBI" id="CHEBI:29105"/>
    </ligand>
</feature>
<keyword evidence="14" id="KW-1185">Reference proteome</keyword>
<keyword evidence="3 11" id="KW-0479">Metal-binding</keyword>
<organism evidence="13 14">
    <name type="scientific">Thermococcus aggregans</name>
    <dbReference type="NCBI Taxonomy" id="110163"/>
    <lineage>
        <taxon>Archaea</taxon>
        <taxon>Methanobacteriati</taxon>
        <taxon>Methanobacteriota</taxon>
        <taxon>Thermococci</taxon>
        <taxon>Thermococcales</taxon>
        <taxon>Thermococcaceae</taxon>
        <taxon>Thermococcus</taxon>
    </lineage>
</organism>
<dbReference type="SUPFAM" id="SSF57829">
    <property type="entry name" value="Zn-binding ribosomal proteins"/>
    <property type="match status" value="1"/>
</dbReference>
<evidence type="ECO:0000256" key="4">
    <source>
        <dbReference type="ARBA" id="ARBA00022730"/>
    </source>
</evidence>
<dbReference type="GO" id="GO:1990904">
    <property type="term" value="C:ribonucleoprotein complex"/>
    <property type="evidence" value="ECO:0007669"/>
    <property type="project" value="UniProtKB-KW"/>
</dbReference>
<comment type="function">
    <text evidence="1 11">Binds to the 23S rRNA.</text>
</comment>
<dbReference type="InterPro" id="IPR011331">
    <property type="entry name" value="Ribosomal_eL37/eL43"/>
</dbReference>
<keyword evidence="8 11" id="KW-0689">Ribosomal protein</keyword>
<comment type="cofactor">
    <cofactor evidence="11">
        <name>Zn(2+)</name>
        <dbReference type="ChEBI" id="CHEBI:29105"/>
    </cofactor>
    <text evidence="11">Binds 1 zinc ion per subunit.</text>
</comment>
<dbReference type="GO" id="GO:0003735">
    <property type="term" value="F:structural constituent of ribosome"/>
    <property type="evidence" value="ECO:0007669"/>
    <property type="project" value="InterPro"/>
</dbReference>
<keyword evidence="9 11" id="KW-0687">Ribonucleoprotein</keyword>
<dbReference type="InterPro" id="IPR001569">
    <property type="entry name" value="Ribosomal_eL37"/>
</dbReference>
<dbReference type="Gene3D" id="2.20.25.30">
    <property type="match status" value="1"/>
</dbReference>
<feature type="binding site" evidence="11">
    <location>
        <position position="35"/>
    </location>
    <ligand>
        <name>Zn(2+)</name>
        <dbReference type="ChEBI" id="CHEBI:29105"/>
    </ligand>
</feature>
<dbReference type="HAMAP" id="MF_00547">
    <property type="entry name" value="Ribosomal_eL37"/>
    <property type="match status" value="1"/>
</dbReference>
<dbReference type="PROSITE" id="PS01077">
    <property type="entry name" value="RIBOSOMAL_L37E"/>
    <property type="match status" value="1"/>
</dbReference>
<dbReference type="FunFam" id="2.20.25.30:FF:000003">
    <property type="entry name" value="50S ribosomal protein L37e"/>
    <property type="match status" value="1"/>
</dbReference>